<dbReference type="InterPro" id="IPR000601">
    <property type="entry name" value="PKD_dom"/>
</dbReference>
<dbReference type="Pfam" id="PF18911">
    <property type="entry name" value="PKD_4"/>
    <property type="match status" value="1"/>
</dbReference>
<name>A0A1G7FPK5_9FLAO</name>
<dbReference type="STRING" id="641691.SAMN05421636_107218"/>
<organism evidence="4 5">
    <name type="scientific">Pricia antarctica</name>
    <dbReference type="NCBI Taxonomy" id="641691"/>
    <lineage>
        <taxon>Bacteria</taxon>
        <taxon>Pseudomonadati</taxon>
        <taxon>Bacteroidota</taxon>
        <taxon>Flavobacteriia</taxon>
        <taxon>Flavobacteriales</taxon>
        <taxon>Flavobacteriaceae</taxon>
        <taxon>Pricia</taxon>
    </lineage>
</organism>
<dbReference type="SUPFAM" id="SSF49299">
    <property type="entry name" value="PKD domain"/>
    <property type="match status" value="2"/>
</dbReference>
<dbReference type="OrthoDB" id="1491323at2"/>
<dbReference type="RefSeq" id="WP_091870637.1">
    <property type="nucleotide sequence ID" value="NZ_FNAO01000007.1"/>
</dbReference>
<proteinExistence type="predicted"/>
<dbReference type="InterPro" id="IPR013783">
    <property type="entry name" value="Ig-like_fold"/>
</dbReference>
<keyword evidence="2" id="KW-1133">Transmembrane helix</keyword>
<feature type="transmembrane region" description="Helical" evidence="2">
    <location>
        <begin position="12"/>
        <end position="31"/>
    </location>
</feature>
<feature type="domain" description="PKD" evidence="3">
    <location>
        <begin position="151"/>
        <end position="187"/>
    </location>
</feature>
<protein>
    <recommendedName>
        <fullName evidence="3">PKD domain-containing protein</fullName>
    </recommendedName>
</protein>
<evidence type="ECO:0000259" key="3">
    <source>
        <dbReference type="PROSITE" id="PS50093"/>
    </source>
</evidence>
<keyword evidence="1" id="KW-0175">Coiled coil</keyword>
<accession>A0A1G7FPK5</accession>
<dbReference type="Proteomes" id="UP000199109">
    <property type="component" value="Unassembled WGS sequence"/>
</dbReference>
<keyword evidence="2" id="KW-0812">Transmembrane</keyword>
<dbReference type="Gene3D" id="2.60.40.10">
    <property type="entry name" value="Immunoglobulins"/>
    <property type="match status" value="2"/>
</dbReference>
<reference evidence="4 5" key="1">
    <citation type="submission" date="2016-10" db="EMBL/GenBank/DDBJ databases">
        <authorList>
            <person name="de Groot N.N."/>
        </authorList>
    </citation>
    <scope>NUCLEOTIDE SEQUENCE [LARGE SCALE GENOMIC DNA]</scope>
    <source>
        <strain evidence="4 5">DSM 23421</strain>
    </source>
</reference>
<evidence type="ECO:0000256" key="2">
    <source>
        <dbReference type="SAM" id="Phobius"/>
    </source>
</evidence>
<evidence type="ECO:0000313" key="4">
    <source>
        <dbReference type="EMBL" id="SDE77804.1"/>
    </source>
</evidence>
<dbReference type="CDD" id="cd00146">
    <property type="entry name" value="PKD"/>
    <property type="match status" value="2"/>
</dbReference>
<gene>
    <name evidence="4" type="ORF">SAMN05421636_107218</name>
</gene>
<feature type="domain" description="PKD" evidence="3">
    <location>
        <begin position="60"/>
        <end position="102"/>
    </location>
</feature>
<sequence length="343" mass="40149">MRNKGIKTHFDRNVFITFLVFFLVGFALLSFKMNSTVDCADVGFEIISNSYTTEDLIEFKSTDTSGVEWIWEFDDESSPVYRSDVVHQFTAPGKYTVSLRMNGQCMATQDITIIKRKNLIDPDLIPNIILPKYVRVGEEVEFVNDSKFAKSWQWSFGETTGVDGRGKREKYTYKQPGEKTILLVVNEDRRHEAKQRITVLPVLRQRKKRNTSQRTDPIENVLRQQIIDKPIAETKSEEEEERKKEEENINRIEVSENELQQLFVSYSNRKIDDTAIRNYFCYSNIPVFNKTGDRFTVSQFFNEIRDVKLELNGIKMVRDKKTGCVKSMTVDMRTKKGLFWKKF</sequence>
<keyword evidence="5" id="KW-1185">Reference proteome</keyword>
<keyword evidence="2" id="KW-0472">Membrane</keyword>
<dbReference type="AlphaFoldDB" id="A0A1G7FPK5"/>
<evidence type="ECO:0000256" key="1">
    <source>
        <dbReference type="SAM" id="Coils"/>
    </source>
</evidence>
<dbReference type="EMBL" id="FNAO01000007">
    <property type="protein sequence ID" value="SDE77804.1"/>
    <property type="molecule type" value="Genomic_DNA"/>
</dbReference>
<dbReference type="PROSITE" id="PS50093">
    <property type="entry name" value="PKD"/>
    <property type="match status" value="2"/>
</dbReference>
<evidence type="ECO:0000313" key="5">
    <source>
        <dbReference type="Proteomes" id="UP000199109"/>
    </source>
</evidence>
<feature type="coiled-coil region" evidence="1">
    <location>
        <begin position="235"/>
        <end position="262"/>
    </location>
</feature>
<dbReference type="InterPro" id="IPR035986">
    <property type="entry name" value="PKD_dom_sf"/>
</dbReference>